<evidence type="ECO:0000256" key="1">
    <source>
        <dbReference type="ARBA" id="ARBA00009065"/>
    </source>
</evidence>
<keyword evidence="8" id="KW-0418">Kinase</keyword>
<evidence type="ECO:0000313" key="9">
    <source>
        <dbReference type="Proteomes" id="UP001454036"/>
    </source>
</evidence>
<gene>
    <name evidence="8" type="ORF">LIER_37785</name>
</gene>
<organism evidence="8 9">
    <name type="scientific">Lithospermum erythrorhizon</name>
    <name type="common">Purple gromwell</name>
    <name type="synonym">Lithospermum officinale var. erythrorhizon</name>
    <dbReference type="NCBI Taxonomy" id="34254"/>
    <lineage>
        <taxon>Eukaryota</taxon>
        <taxon>Viridiplantae</taxon>
        <taxon>Streptophyta</taxon>
        <taxon>Embryophyta</taxon>
        <taxon>Tracheophyta</taxon>
        <taxon>Spermatophyta</taxon>
        <taxon>Magnoliopsida</taxon>
        <taxon>eudicotyledons</taxon>
        <taxon>Gunneridae</taxon>
        <taxon>Pentapetalae</taxon>
        <taxon>asterids</taxon>
        <taxon>lamiids</taxon>
        <taxon>Boraginales</taxon>
        <taxon>Boraginaceae</taxon>
        <taxon>Boraginoideae</taxon>
        <taxon>Lithospermeae</taxon>
        <taxon>Lithospermum</taxon>
    </lineage>
</organism>
<feature type="domain" description="Cyclin C-terminal" evidence="7">
    <location>
        <begin position="196"/>
        <end position="320"/>
    </location>
</feature>
<dbReference type="GO" id="GO:0051301">
    <property type="term" value="P:cell division"/>
    <property type="evidence" value="ECO:0007669"/>
    <property type="project" value="UniProtKB-KW"/>
</dbReference>
<keyword evidence="2" id="KW-0132">Cell division</keyword>
<keyword evidence="3 5" id="KW-0195">Cyclin</keyword>
<dbReference type="FunFam" id="1.10.472.10:FF:000040">
    <property type="entry name" value="D6-type cyclin"/>
    <property type="match status" value="1"/>
</dbReference>
<dbReference type="GO" id="GO:0016301">
    <property type="term" value="F:kinase activity"/>
    <property type="evidence" value="ECO:0007669"/>
    <property type="project" value="UniProtKB-KW"/>
</dbReference>
<dbReference type="InterPro" id="IPR036915">
    <property type="entry name" value="Cyclin-like_sf"/>
</dbReference>
<dbReference type="AlphaFoldDB" id="A0AAV3PQI2"/>
<dbReference type="Pfam" id="PF02984">
    <property type="entry name" value="Cyclin_C"/>
    <property type="match status" value="1"/>
</dbReference>
<dbReference type="InterPro" id="IPR039361">
    <property type="entry name" value="Cyclin"/>
</dbReference>
<dbReference type="PROSITE" id="PS00292">
    <property type="entry name" value="CYCLINS"/>
    <property type="match status" value="1"/>
</dbReference>
<dbReference type="Gene3D" id="1.10.472.10">
    <property type="entry name" value="Cyclin-like"/>
    <property type="match status" value="2"/>
</dbReference>
<keyword evidence="4" id="KW-0131">Cell cycle</keyword>
<evidence type="ECO:0000256" key="4">
    <source>
        <dbReference type="ARBA" id="ARBA00023306"/>
    </source>
</evidence>
<dbReference type="PANTHER" id="PTHR10177">
    <property type="entry name" value="CYCLINS"/>
    <property type="match status" value="1"/>
</dbReference>
<dbReference type="SMART" id="SM01332">
    <property type="entry name" value="Cyclin_C"/>
    <property type="match status" value="1"/>
</dbReference>
<reference evidence="8 9" key="1">
    <citation type="submission" date="2024-01" db="EMBL/GenBank/DDBJ databases">
        <title>The complete chloroplast genome sequence of Lithospermum erythrorhizon: insights into the phylogenetic relationship among Boraginaceae species and the maternal lineages of purple gromwells.</title>
        <authorList>
            <person name="Okada T."/>
            <person name="Watanabe K."/>
        </authorList>
    </citation>
    <scope>NUCLEOTIDE SEQUENCE [LARGE SCALE GENOMIC DNA]</scope>
</reference>
<keyword evidence="9" id="KW-1185">Reference proteome</keyword>
<evidence type="ECO:0000256" key="5">
    <source>
        <dbReference type="RuleBase" id="RU000383"/>
    </source>
</evidence>
<evidence type="ECO:0000259" key="7">
    <source>
        <dbReference type="SMART" id="SM01332"/>
    </source>
</evidence>
<evidence type="ECO:0000256" key="2">
    <source>
        <dbReference type="ARBA" id="ARBA00022618"/>
    </source>
</evidence>
<dbReference type="EMBL" id="BAABME010018494">
    <property type="protein sequence ID" value="GAA0154024.1"/>
    <property type="molecule type" value="Genomic_DNA"/>
</dbReference>
<dbReference type="InterPro" id="IPR006671">
    <property type="entry name" value="Cyclin_N"/>
</dbReference>
<dbReference type="FunFam" id="1.10.472.10:FF:000034">
    <property type="entry name" value="D2/4-type cyclin"/>
    <property type="match status" value="1"/>
</dbReference>
<evidence type="ECO:0000313" key="8">
    <source>
        <dbReference type="EMBL" id="GAA0154024.1"/>
    </source>
</evidence>
<dbReference type="SMART" id="SM00385">
    <property type="entry name" value="CYCLIN"/>
    <property type="match status" value="1"/>
</dbReference>
<dbReference type="Proteomes" id="UP001454036">
    <property type="component" value="Unassembled WGS sequence"/>
</dbReference>
<comment type="caution">
    <text evidence="8">The sequence shown here is derived from an EMBL/GenBank/DDBJ whole genome shotgun (WGS) entry which is preliminary data.</text>
</comment>
<evidence type="ECO:0000256" key="3">
    <source>
        <dbReference type="ARBA" id="ARBA00023127"/>
    </source>
</evidence>
<sequence length="356" mass="40231">MVPSVDCFFSSLLCTEDASIIHDDAEIFHEFDHHGSVCNEKWNSQINNQIDFDDVFEALSEECLSMMINKECDFLPENDYYKRFKDGGLSVESRLNAISWISKAHAHYNFQALCAYTSISYMDRFLSAYDIPKGKEWMIQLLAVACSSLAAKMEETIVPPLLDLQVGQSKFIFEAKTVKKMELLVLTTLKWRMKSVTPFSFIDNFLGKLNGDKRISRSLILKSNQLILSTLKVTELLKFRPSEIAAAVAICAIEEIQQMAENKAVAALFHHVRKEKVLECLGLIEDMNEFGVLVPNGNYLAYSQEDNEGKLGNGACLMSYIKDDSLVGSGANSTSEDGPIAKRRKKLNRPWEVEQY</sequence>
<name>A0AAV3PQI2_LITER</name>
<accession>A0AAV3PQI2</accession>
<evidence type="ECO:0000259" key="6">
    <source>
        <dbReference type="SMART" id="SM00385"/>
    </source>
</evidence>
<keyword evidence="8" id="KW-0808">Transferase</keyword>
<feature type="domain" description="Cyclin-like" evidence="6">
    <location>
        <begin position="99"/>
        <end position="187"/>
    </location>
</feature>
<dbReference type="Pfam" id="PF00134">
    <property type="entry name" value="Cyclin_N"/>
    <property type="match status" value="1"/>
</dbReference>
<dbReference type="CDD" id="cd20543">
    <property type="entry name" value="CYCLIN_AtCycD-like_rpt1"/>
    <property type="match status" value="1"/>
</dbReference>
<protein>
    <submittedName>
        <fullName evidence="8">Kinase activator</fullName>
    </submittedName>
</protein>
<dbReference type="SUPFAM" id="SSF47954">
    <property type="entry name" value="Cyclin-like"/>
    <property type="match status" value="1"/>
</dbReference>
<dbReference type="InterPro" id="IPR004367">
    <property type="entry name" value="Cyclin_C-dom"/>
</dbReference>
<proteinExistence type="inferred from homology"/>
<dbReference type="InterPro" id="IPR048258">
    <property type="entry name" value="Cyclins_cyclin-box"/>
</dbReference>
<dbReference type="InterPro" id="IPR013763">
    <property type="entry name" value="Cyclin-like_dom"/>
</dbReference>
<comment type="similarity">
    <text evidence="1">Belongs to the cyclin family. Cyclin D subfamily.</text>
</comment>